<evidence type="ECO:0000256" key="1">
    <source>
        <dbReference type="PROSITE-ProRule" id="PRU00182"/>
    </source>
</evidence>
<name>A0A6I8M964_9FUSO</name>
<organism evidence="2 3">
    <name type="scientific">Oceanivirga miroungae</name>
    <dbReference type="NCBI Taxonomy" id="1130046"/>
    <lineage>
        <taxon>Bacteria</taxon>
        <taxon>Fusobacteriati</taxon>
        <taxon>Fusobacteriota</taxon>
        <taxon>Fusobacteriia</taxon>
        <taxon>Fusobacteriales</taxon>
        <taxon>Leptotrichiaceae</taxon>
        <taxon>Oceanivirga</taxon>
    </lineage>
</organism>
<dbReference type="AlphaFoldDB" id="A0A6I8M964"/>
<gene>
    <name evidence="2" type="ORF">OMES3154_00077</name>
</gene>
<accession>A0A6I8M964</accession>
<dbReference type="EMBL" id="CABWIB010000001">
    <property type="protein sequence ID" value="VWL84823.1"/>
    <property type="molecule type" value="Genomic_DNA"/>
</dbReference>
<dbReference type="Gene3D" id="3.10.290.10">
    <property type="entry name" value="RNA-binding S4 domain"/>
    <property type="match status" value="1"/>
</dbReference>
<dbReference type="PROSITE" id="PS50889">
    <property type="entry name" value="S4"/>
    <property type="match status" value="1"/>
</dbReference>
<dbReference type="SUPFAM" id="SSF55174">
    <property type="entry name" value="Alpha-L RNA-binding motif"/>
    <property type="match status" value="1"/>
</dbReference>
<dbReference type="GO" id="GO:0003723">
    <property type="term" value="F:RNA binding"/>
    <property type="evidence" value="ECO:0007669"/>
    <property type="project" value="UniProtKB-KW"/>
</dbReference>
<dbReference type="Pfam" id="PF13275">
    <property type="entry name" value="S4_2"/>
    <property type="match status" value="1"/>
</dbReference>
<keyword evidence="3" id="KW-1185">Reference proteome</keyword>
<proteinExistence type="predicted"/>
<dbReference type="Proteomes" id="UP000419017">
    <property type="component" value="Unassembled WGS sequence"/>
</dbReference>
<dbReference type="CDD" id="cd00165">
    <property type="entry name" value="S4"/>
    <property type="match status" value="1"/>
</dbReference>
<sequence>MEVKIRDEYIKLEQLLKFTNLVESGGEAKIVINEGLVKVNGEVELRRGKKIRENDKVEFNGETIVVK</sequence>
<evidence type="ECO:0000313" key="3">
    <source>
        <dbReference type="Proteomes" id="UP000419017"/>
    </source>
</evidence>
<keyword evidence="1" id="KW-0694">RNA-binding</keyword>
<protein>
    <submittedName>
        <fullName evidence="2">S4 domain-containing protein YaaA</fullName>
    </submittedName>
</protein>
<evidence type="ECO:0000313" key="2">
    <source>
        <dbReference type="EMBL" id="VWL84823.1"/>
    </source>
</evidence>
<dbReference type="InterPro" id="IPR036986">
    <property type="entry name" value="S4_RNA-bd_sf"/>
</dbReference>
<reference evidence="2 3" key="1">
    <citation type="submission" date="2019-10" db="EMBL/GenBank/DDBJ databases">
        <authorList>
            <person name="Blom J."/>
        </authorList>
    </citation>
    <scope>NUCLEOTIDE SEQUENCE [LARGE SCALE GENOMIC DNA]</scope>
    <source>
        <strain evidence="2 3">ES3154-GLU</strain>
    </source>
</reference>
<dbReference type="RefSeq" id="WP_156682879.1">
    <property type="nucleotide sequence ID" value="NZ_CABWIB010000001.1"/>
</dbReference>